<dbReference type="InterPro" id="IPR003441">
    <property type="entry name" value="NAC-dom"/>
</dbReference>
<dbReference type="HOGENOM" id="CLU_035664_9_0_1"/>
<keyword evidence="1" id="KW-0805">Transcription regulation</keyword>
<dbReference type="Gramene" id="ORUFI08G24230.1">
    <property type="protein sequence ID" value="ORUFI08G24230.1"/>
    <property type="gene ID" value="ORUFI08G24230"/>
</dbReference>
<dbReference type="OMA" id="TASGGCW"/>
<evidence type="ECO:0000313" key="9">
    <source>
        <dbReference type="Proteomes" id="UP000008022"/>
    </source>
</evidence>
<dbReference type="Gene3D" id="2.170.150.80">
    <property type="entry name" value="NAC domain"/>
    <property type="match status" value="1"/>
</dbReference>
<dbReference type="GO" id="GO:0006355">
    <property type="term" value="P:regulation of DNA-templated transcription"/>
    <property type="evidence" value="ECO:0007669"/>
    <property type="project" value="InterPro"/>
</dbReference>
<dbReference type="PROSITE" id="PS51005">
    <property type="entry name" value="NAC"/>
    <property type="match status" value="1"/>
</dbReference>
<dbReference type="Pfam" id="PF02365">
    <property type="entry name" value="NAM"/>
    <property type="match status" value="1"/>
</dbReference>
<feature type="region of interest" description="Disordered" evidence="5">
    <location>
        <begin position="181"/>
        <end position="232"/>
    </location>
</feature>
<keyword evidence="9" id="KW-1185">Reference proteome</keyword>
<reference evidence="9" key="1">
    <citation type="submission" date="2013-06" db="EMBL/GenBank/DDBJ databases">
        <authorList>
            <person name="Zhao Q."/>
        </authorList>
    </citation>
    <scope>NUCLEOTIDE SEQUENCE</scope>
    <source>
        <strain evidence="9">cv. W1943</strain>
    </source>
</reference>
<evidence type="ECO:0000256" key="3">
    <source>
        <dbReference type="ARBA" id="ARBA00023163"/>
    </source>
</evidence>
<dbReference type="InterPro" id="IPR036093">
    <property type="entry name" value="NAC_dom_sf"/>
</dbReference>
<keyword evidence="4" id="KW-0539">Nucleus</keyword>
<sequence>MERAAAAAPVVVRHGGVVLPPGFRFHPTDEELVVQYLRRKAFGLPLPAAVIPDLHNLFKLDPWDIPGASSDGDKYFFAVRPAAARGRRQQVTASGGCWKPAGGRDKPVVVARCGGSHLVGVKKGMVFVPRQGRKAPAAAAAAAGGGCWVMHEYSLARPMHKKGCLAEAEEWVVCRIFQRSSSGSRSPRRPDNDVRRTMPAVAELGRSPSPSSSSSQSSCVTSSSDQEEVSSG</sequence>
<name>A0A096ZZ88_ORYRU</name>
<dbReference type="Proteomes" id="UP000008022">
    <property type="component" value="Unassembled WGS sequence"/>
</dbReference>
<evidence type="ECO:0000256" key="2">
    <source>
        <dbReference type="ARBA" id="ARBA00023125"/>
    </source>
</evidence>
<reference evidence="8" key="3">
    <citation type="submission" date="2015-06" db="UniProtKB">
        <authorList>
            <consortium name="EnsemblPlants"/>
        </authorList>
    </citation>
    <scope>IDENTIFICATION</scope>
</reference>
<dbReference type="STRING" id="4529.A0A096ZZ88"/>
<proteinExistence type="evidence at transcript level"/>
<keyword evidence="2" id="KW-0238">DNA-binding</keyword>
<dbReference type="AlphaFoldDB" id="A0A096ZZ88"/>
<keyword evidence="3" id="KW-0804">Transcription</keyword>
<feature type="domain" description="NAC" evidence="6">
    <location>
        <begin position="19"/>
        <end position="179"/>
    </location>
</feature>
<dbReference type="EMBL" id="KJ690249">
    <property type="protein sequence ID" value="AIS37567.1"/>
    <property type="molecule type" value="mRNA"/>
</dbReference>
<evidence type="ECO:0000313" key="8">
    <source>
        <dbReference type="EnsemblPlants" id="ORUFI08G24230.1"/>
    </source>
</evidence>
<dbReference type="GO" id="GO:0003677">
    <property type="term" value="F:DNA binding"/>
    <property type="evidence" value="ECO:0007669"/>
    <property type="project" value="UniProtKB-KW"/>
</dbReference>
<feature type="compositionally biased region" description="Low complexity" evidence="5">
    <location>
        <begin position="207"/>
        <end position="224"/>
    </location>
</feature>
<organism evidence="7">
    <name type="scientific">Oryza rufipogon</name>
    <name type="common">Brownbeard rice</name>
    <name type="synonym">Asian wild rice</name>
    <dbReference type="NCBI Taxonomy" id="4529"/>
    <lineage>
        <taxon>Eukaryota</taxon>
        <taxon>Viridiplantae</taxon>
        <taxon>Streptophyta</taxon>
        <taxon>Embryophyta</taxon>
        <taxon>Tracheophyta</taxon>
        <taxon>Spermatophyta</taxon>
        <taxon>Magnoliopsida</taxon>
        <taxon>Liliopsida</taxon>
        <taxon>Poales</taxon>
        <taxon>Poaceae</taxon>
        <taxon>BOP clade</taxon>
        <taxon>Oryzoideae</taxon>
        <taxon>Oryzeae</taxon>
        <taxon>Oryzinae</taxon>
        <taxon>Oryza</taxon>
    </lineage>
</organism>
<dbReference type="eggNOG" id="ENOG502SKU7">
    <property type="taxonomic scope" value="Eukaryota"/>
</dbReference>
<gene>
    <name evidence="7" type="primary">NAC4</name>
</gene>
<dbReference type="PANTHER" id="PTHR31719:SF107">
    <property type="entry name" value="OS02G0285900 PROTEIN"/>
    <property type="match status" value="1"/>
</dbReference>
<evidence type="ECO:0000256" key="4">
    <source>
        <dbReference type="ARBA" id="ARBA00023242"/>
    </source>
</evidence>
<protein>
    <submittedName>
        <fullName evidence="7">NAC transcription factor 4</fullName>
    </submittedName>
</protein>
<evidence type="ECO:0000256" key="5">
    <source>
        <dbReference type="SAM" id="MobiDB-lite"/>
    </source>
</evidence>
<dbReference type="SUPFAM" id="SSF101941">
    <property type="entry name" value="NAC domain"/>
    <property type="match status" value="1"/>
</dbReference>
<accession>A0A096ZZ88</accession>
<evidence type="ECO:0000313" key="7">
    <source>
        <dbReference type="EMBL" id="AIS37567.1"/>
    </source>
</evidence>
<dbReference type="PANTHER" id="PTHR31719">
    <property type="entry name" value="NAC TRANSCRIPTION FACTOR 56"/>
    <property type="match status" value="1"/>
</dbReference>
<evidence type="ECO:0000256" key="1">
    <source>
        <dbReference type="ARBA" id="ARBA00023015"/>
    </source>
</evidence>
<reference evidence="7" key="2">
    <citation type="submission" date="2014-04" db="EMBL/GenBank/DDBJ databases">
        <title>Cloning and Expression Analysis of OrNAC4 from Hainan common wild rice (Oryza rufipogon Griff).</title>
        <authorList>
            <person name="Xu J."/>
        </authorList>
    </citation>
    <scope>NUCLEOTIDE SEQUENCE</scope>
</reference>
<dbReference type="EnsemblPlants" id="ORUFI08G24230.1">
    <property type="protein sequence ID" value="ORUFI08G24230.1"/>
    <property type="gene ID" value="ORUFI08G24230"/>
</dbReference>
<evidence type="ECO:0000259" key="6">
    <source>
        <dbReference type="PROSITE" id="PS51005"/>
    </source>
</evidence>